<dbReference type="Gene3D" id="3.30.1330.60">
    <property type="entry name" value="OmpA-like domain"/>
    <property type="match status" value="1"/>
</dbReference>
<dbReference type="PANTHER" id="PTHR30329">
    <property type="entry name" value="STATOR ELEMENT OF FLAGELLAR MOTOR COMPLEX"/>
    <property type="match status" value="1"/>
</dbReference>
<proteinExistence type="predicted"/>
<evidence type="ECO:0000256" key="1">
    <source>
        <dbReference type="ARBA" id="ARBA00004442"/>
    </source>
</evidence>
<dbReference type="PRINTS" id="PR01021">
    <property type="entry name" value="OMPADOMAIN"/>
</dbReference>
<evidence type="ECO:0000256" key="4">
    <source>
        <dbReference type="ARBA" id="ARBA00023237"/>
    </source>
</evidence>
<dbReference type="GO" id="GO:0009279">
    <property type="term" value="C:cell outer membrane"/>
    <property type="evidence" value="ECO:0007669"/>
    <property type="project" value="UniProtKB-SubCell"/>
</dbReference>
<feature type="domain" description="OmpA-like" evidence="6">
    <location>
        <begin position="193"/>
        <end position="311"/>
    </location>
</feature>
<evidence type="ECO:0000259" key="6">
    <source>
        <dbReference type="PROSITE" id="PS51123"/>
    </source>
</evidence>
<evidence type="ECO:0000313" key="7">
    <source>
        <dbReference type="EMBL" id="QGX99308.1"/>
    </source>
</evidence>
<dbReference type="InterPro" id="IPR001261">
    <property type="entry name" value="ArgE/DapE_CS"/>
</dbReference>
<keyword evidence="2" id="KW-0378">Hydrolase</keyword>
<reference evidence="8" key="1">
    <citation type="submission" date="2018-12" db="EMBL/GenBank/DDBJ databases">
        <title>Complete genome sequence of Roseovarius sp. MME-070.</title>
        <authorList>
            <person name="Nam Y.-D."/>
            <person name="Kang J."/>
            <person name="Chung W.-H."/>
            <person name="Park Y.S."/>
        </authorList>
    </citation>
    <scope>NUCLEOTIDE SEQUENCE [LARGE SCALE GENOMIC DNA]</scope>
    <source>
        <strain evidence="8">MME-070</strain>
    </source>
</reference>
<evidence type="ECO:0000256" key="2">
    <source>
        <dbReference type="ARBA" id="ARBA00022801"/>
    </source>
</evidence>
<keyword evidence="8" id="KW-1185">Reference proteome</keyword>
<evidence type="ECO:0000256" key="3">
    <source>
        <dbReference type="ARBA" id="ARBA00023136"/>
    </source>
</evidence>
<dbReference type="EMBL" id="CP034348">
    <property type="protein sequence ID" value="QGX99308.1"/>
    <property type="molecule type" value="Genomic_DNA"/>
</dbReference>
<sequence length="311" mass="32884">MRGWLGALALCACPVAGQGLELSLPTNATLSREVSEPAGSYLMPVGPYADGTLPVLEVEGRIVLQAWRLAAQSITTLQILAPLRDQLTAAGYQVLLDCEGQECGGFDFRFGTRVLPAPDMFVDLFDYRFVALRKGEEAAAESYASLLISRSGTTAYIQVIHVAPQGGRGVSVAADARVQLPRAEADQPLAQALRDQGHVILGDLNFQSGSSDLGEGPFASLTALAAFLKSDPGLRVALVGHTDTVGGLTPNIALSKRRAASVLERLVSVHGVPRAQLDAEGMGYLSPIAPNLDRAGREANRRVEAVLLNSE</sequence>
<dbReference type="Pfam" id="PF00691">
    <property type="entry name" value="OmpA"/>
    <property type="match status" value="1"/>
</dbReference>
<protein>
    <submittedName>
        <fullName evidence="7">OmpA family protein</fullName>
    </submittedName>
</protein>
<dbReference type="PANTHER" id="PTHR30329:SF21">
    <property type="entry name" value="LIPOPROTEIN YIAD-RELATED"/>
    <property type="match status" value="1"/>
</dbReference>
<dbReference type="KEGG" id="rom:EI983_13950"/>
<dbReference type="SUPFAM" id="SSF103088">
    <property type="entry name" value="OmpA-like"/>
    <property type="match status" value="1"/>
</dbReference>
<keyword evidence="3 5" id="KW-0472">Membrane</keyword>
<dbReference type="AlphaFoldDB" id="A0A6I6J3E2"/>
<organism evidence="7 8">
    <name type="scientific">Roseovarius faecimaris</name>
    <dbReference type="NCBI Taxonomy" id="2494550"/>
    <lineage>
        <taxon>Bacteria</taxon>
        <taxon>Pseudomonadati</taxon>
        <taxon>Pseudomonadota</taxon>
        <taxon>Alphaproteobacteria</taxon>
        <taxon>Rhodobacterales</taxon>
        <taxon>Roseobacteraceae</taxon>
        <taxon>Roseovarius</taxon>
    </lineage>
</organism>
<accession>A0A6I6J3E2</accession>
<dbReference type="PROSITE" id="PS00758">
    <property type="entry name" value="ARGE_DAPE_CPG2_1"/>
    <property type="match status" value="1"/>
</dbReference>
<dbReference type="RefSeq" id="WP_157707989.1">
    <property type="nucleotide sequence ID" value="NZ_CP034348.1"/>
</dbReference>
<dbReference type="InterPro" id="IPR006664">
    <property type="entry name" value="OMP_bac"/>
</dbReference>
<keyword evidence="4" id="KW-0998">Cell outer membrane</keyword>
<dbReference type="CDD" id="cd07185">
    <property type="entry name" value="OmpA_C-like"/>
    <property type="match status" value="1"/>
</dbReference>
<dbReference type="OrthoDB" id="9792021at2"/>
<dbReference type="PROSITE" id="PS51123">
    <property type="entry name" value="OMPA_2"/>
    <property type="match status" value="1"/>
</dbReference>
<name>A0A6I6J3E2_9RHOB</name>
<dbReference type="InterPro" id="IPR036737">
    <property type="entry name" value="OmpA-like_sf"/>
</dbReference>
<gene>
    <name evidence="7" type="ORF">EI983_13950</name>
</gene>
<dbReference type="Proteomes" id="UP000428330">
    <property type="component" value="Chromosome"/>
</dbReference>
<dbReference type="InterPro" id="IPR006665">
    <property type="entry name" value="OmpA-like"/>
</dbReference>
<evidence type="ECO:0000256" key="5">
    <source>
        <dbReference type="PROSITE-ProRule" id="PRU00473"/>
    </source>
</evidence>
<comment type="subcellular location">
    <subcellularLocation>
        <location evidence="1">Cell outer membrane</location>
    </subcellularLocation>
</comment>
<dbReference type="InterPro" id="IPR050330">
    <property type="entry name" value="Bact_OuterMem_StrucFunc"/>
</dbReference>
<evidence type="ECO:0000313" key="8">
    <source>
        <dbReference type="Proteomes" id="UP000428330"/>
    </source>
</evidence>